<proteinExistence type="predicted"/>
<keyword evidence="3" id="KW-1185">Reference proteome</keyword>
<sequence>MHYARTQYSYLTLLLTLAAGTFFTRVYLSALAEPPSYDSGPNFLMTSIMVLIVGFLFTIASLRITIDEHHLRIRMGLGLFRKKFVLRDITSVQAVRNPWYYGQGIRKWFWPGMWIYSVSGLDAVEIELKNGKKYRIGTDEPDVVRHCILRSSPSDPS</sequence>
<evidence type="ECO:0008006" key="4">
    <source>
        <dbReference type="Google" id="ProtNLM"/>
    </source>
</evidence>
<protein>
    <recommendedName>
        <fullName evidence="4">PH domain-containing protein</fullName>
    </recommendedName>
</protein>
<comment type="caution">
    <text evidence="2">The sequence shown here is derived from an EMBL/GenBank/DDBJ whole genome shotgun (WGS) entry which is preliminary data.</text>
</comment>
<evidence type="ECO:0000313" key="3">
    <source>
        <dbReference type="Proteomes" id="UP000625780"/>
    </source>
</evidence>
<keyword evidence="1" id="KW-1133">Transmembrane helix</keyword>
<reference evidence="3" key="1">
    <citation type="journal article" date="2019" name="Int. J. Syst. Evol. Microbiol.">
        <title>The Global Catalogue of Microorganisms (GCM) 10K type strain sequencing project: providing services to taxonomists for standard genome sequencing and annotation.</title>
        <authorList>
            <consortium name="The Broad Institute Genomics Platform"/>
            <consortium name="The Broad Institute Genome Sequencing Center for Infectious Disease"/>
            <person name="Wu L."/>
            <person name="Ma J."/>
        </authorList>
    </citation>
    <scope>NUCLEOTIDE SEQUENCE [LARGE SCALE GENOMIC DNA]</scope>
    <source>
        <strain evidence="3">CGMCC 1.12606</strain>
    </source>
</reference>
<accession>A0ABQ1R1W5</accession>
<gene>
    <name evidence="2" type="ORF">GCM10011361_20160</name>
</gene>
<evidence type="ECO:0000256" key="1">
    <source>
        <dbReference type="SAM" id="Phobius"/>
    </source>
</evidence>
<dbReference type="Proteomes" id="UP000625780">
    <property type="component" value="Unassembled WGS sequence"/>
</dbReference>
<feature type="transmembrane region" description="Helical" evidence="1">
    <location>
        <begin position="44"/>
        <end position="66"/>
    </location>
</feature>
<name>A0ABQ1R1W5_9FLAO</name>
<keyword evidence="1" id="KW-0812">Transmembrane</keyword>
<keyword evidence="1" id="KW-0472">Membrane</keyword>
<evidence type="ECO:0000313" key="2">
    <source>
        <dbReference type="EMBL" id="GGD53436.1"/>
    </source>
</evidence>
<dbReference type="RefSeq" id="WP_188370546.1">
    <property type="nucleotide sequence ID" value="NZ_BMFH01000001.1"/>
</dbReference>
<dbReference type="EMBL" id="BMFH01000001">
    <property type="protein sequence ID" value="GGD53436.1"/>
    <property type="molecule type" value="Genomic_DNA"/>
</dbReference>
<organism evidence="2 3">
    <name type="scientific">Muriicola marianensis</name>
    <dbReference type="NCBI Taxonomy" id="1324801"/>
    <lineage>
        <taxon>Bacteria</taxon>
        <taxon>Pseudomonadati</taxon>
        <taxon>Bacteroidota</taxon>
        <taxon>Flavobacteriia</taxon>
        <taxon>Flavobacteriales</taxon>
        <taxon>Flavobacteriaceae</taxon>
        <taxon>Muriicola</taxon>
    </lineage>
</organism>